<evidence type="ECO:0000313" key="1">
    <source>
        <dbReference type="EMBL" id="TBR40101.1"/>
    </source>
</evidence>
<gene>
    <name evidence="1" type="ORF">EYV96_07985</name>
</gene>
<protein>
    <recommendedName>
        <fullName evidence="3">XRE family transcriptional regulator</fullName>
    </recommendedName>
</protein>
<comment type="caution">
    <text evidence="1">The sequence shown here is derived from an EMBL/GenBank/DDBJ whole genome shotgun (WGS) entry which is preliminary data.</text>
</comment>
<organism evidence="1 2">
    <name type="scientific">Dyella terrae</name>
    <dbReference type="NCBI Taxonomy" id="522259"/>
    <lineage>
        <taxon>Bacteria</taxon>
        <taxon>Pseudomonadati</taxon>
        <taxon>Pseudomonadota</taxon>
        <taxon>Gammaproteobacteria</taxon>
        <taxon>Lysobacterales</taxon>
        <taxon>Rhodanobacteraceae</taxon>
        <taxon>Dyella</taxon>
    </lineage>
</organism>
<dbReference type="Proteomes" id="UP000293025">
    <property type="component" value="Unassembled WGS sequence"/>
</dbReference>
<accession>A0ABY1YX74</accession>
<proteinExistence type="predicted"/>
<name>A0ABY1YX74_9GAMM</name>
<evidence type="ECO:0000313" key="2">
    <source>
        <dbReference type="Proteomes" id="UP000293025"/>
    </source>
</evidence>
<keyword evidence="2" id="KW-1185">Reference proteome</keyword>
<evidence type="ECO:0008006" key="3">
    <source>
        <dbReference type="Google" id="ProtNLM"/>
    </source>
</evidence>
<reference evidence="1 2" key="1">
    <citation type="submission" date="2019-02" db="EMBL/GenBank/DDBJ databases">
        <title>Dyella amyloliquefaciens sp. nov., isolated from forest soil.</title>
        <authorList>
            <person name="Gao Z.-H."/>
            <person name="Qiu L.-H."/>
        </authorList>
    </citation>
    <scope>NUCLEOTIDE SEQUENCE [LARGE SCALE GENOMIC DNA]</scope>
    <source>
        <strain evidence="1 2">KACC 12748</strain>
    </source>
</reference>
<dbReference type="EMBL" id="SIZZ01000001">
    <property type="protein sequence ID" value="TBR40101.1"/>
    <property type="molecule type" value="Genomic_DNA"/>
</dbReference>
<sequence length="161" mass="18180">MRYAVEIAKRDETFVATCRDVPSFRMESGTKRGITHSLAAGMLAAMQSHMEDMMPIPVPSERESHESWLDLMGSRAAQLDLYEAFRNEVQVDPALLSRVGLSWNTIRRLTDLSGPANLVHMEMALAKVGYRIRVSVEPTAVQARKMRDRARLDVRSVRPLP</sequence>